<feature type="domain" description="mRNA-decapping enzyme C-terminal" evidence="7">
    <location>
        <begin position="352"/>
        <end position="387"/>
    </location>
</feature>
<protein>
    <submittedName>
        <fullName evidence="10">mRNA_decap_C domain-containing protein</fullName>
    </submittedName>
</protein>
<comment type="subcellular location">
    <subcellularLocation>
        <location evidence="1">Cytoplasm</location>
    </subcellularLocation>
</comment>
<dbReference type="Gene3D" id="2.30.29.30">
    <property type="entry name" value="Pleckstrin-homology domain (PH domain)/Phosphotyrosine-binding domain (PTB)"/>
    <property type="match status" value="1"/>
</dbReference>
<evidence type="ECO:0000256" key="2">
    <source>
        <dbReference type="ARBA" id="ARBA00008778"/>
    </source>
</evidence>
<dbReference type="PANTHER" id="PTHR16290:SF0">
    <property type="entry name" value="DECAPPING PROTEIN 1, ISOFORM A"/>
    <property type="match status" value="1"/>
</dbReference>
<dbReference type="GO" id="GO:0003729">
    <property type="term" value="F:mRNA binding"/>
    <property type="evidence" value="ECO:0007669"/>
    <property type="project" value="TreeGrafter"/>
</dbReference>
<dbReference type="OrthoDB" id="440673at2759"/>
<comment type="similarity">
    <text evidence="2">Belongs to the DCP1 family.</text>
</comment>
<evidence type="ECO:0000256" key="5">
    <source>
        <dbReference type="ARBA" id="ARBA00023161"/>
    </source>
</evidence>
<gene>
    <name evidence="8" type="ORF">ASIM_LOCUS14752</name>
</gene>
<evidence type="ECO:0000256" key="4">
    <source>
        <dbReference type="ARBA" id="ARBA00022664"/>
    </source>
</evidence>
<sequence>MNLTSVQRIDPCAVAIIDKSAFFVWCKFDHQFNVINSEFYGNSFCFQSTHAALYSYDAAKEGWTKTAIEGPLLIYRRADRPTHSMIIANRQSLCDHIEPIIPSLRIWEKSPYIFFKKMEVCLYRWMILNVFAENEITGLWFYEREDCVRIYKLLRRLLSETSTPQPPAPATASSNTTSVQSIQDASFDVLSLLSCPQQTQNVSQQITTEQNANKPQTLDERVSELPSKDGSCGTFEMPAMLQKLLCEESGIAKRTMPLKGALNADQIEKHLVQGDSNLLMDKFLTDPKLSTHFSSASLAALSTTAVGGSDTGTLPDEATGAGDQSFSTKNRNVTELKRSCSVDDTTNQIPIAPLNKEQMLQAMMHLLRTDDDFVAQLHRAYVDSLNYRLGL</sequence>
<organism evidence="10">
    <name type="scientific">Anisakis simplex</name>
    <name type="common">Herring worm</name>
    <dbReference type="NCBI Taxonomy" id="6269"/>
    <lineage>
        <taxon>Eukaryota</taxon>
        <taxon>Metazoa</taxon>
        <taxon>Ecdysozoa</taxon>
        <taxon>Nematoda</taxon>
        <taxon>Chromadorea</taxon>
        <taxon>Rhabditida</taxon>
        <taxon>Spirurina</taxon>
        <taxon>Ascaridomorpha</taxon>
        <taxon>Ascaridoidea</taxon>
        <taxon>Anisakidae</taxon>
        <taxon>Anisakis</taxon>
        <taxon>Anisakis simplex complex</taxon>
    </lineage>
</organism>
<dbReference type="GO" id="GO:0031087">
    <property type="term" value="P:deadenylation-independent decapping of nuclear-transcribed mRNA"/>
    <property type="evidence" value="ECO:0007669"/>
    <property type="project" value="TreeGrafter"/>
</dbReference>
<evidence type="ECO:0000313" key="8">
    <source>
        <dbReference type="EMBL" id="VDK53244.1"/>
    </source>
</evidence>
<keyword evidence="5" id="KW-0866">Nonsense-mediated mRNA decay</keyword>
<dbReference type="Pfam" id="PF06058">
    <property type="entry name" value="DCP1"/>
    <property type="match status" value="1"/>
</dbReference>
<dbReference type="Proteomes" id="UP000267096">
    <property type="component" value="Unassembled WGS sequence"/>
</dbReference>
<reference evidence="8 9" key="2">
    <citation type="submission" date="2018-11" db="EMBL/GenBank/DDBJ databases">
        <authorList>
            <consortium name="Pathogen Informatics"/>
        </authorList>
    </citation>
    <scope>NUCLEOTIDE SEQUENCE [LARGE SCALE GENOMIC DNA]</scope>
</reference>
<dbReference type="InterPro" id="IPR011993">
    <property type="entry name" value="PH-like_dom_sf"/>
</dbReference>
<evidence type="ECO:0000256" key="3">
    <source>
        <dbReference type="ARBA" id="ARBA00022490"/>
    </source>
</evidence>
<feature type="region of interest" description="Disordered" evidence="6">
    <location>
        <begin position="307"/>
        <end position="327"/>
    </location>
</feature>
<evidence type="ECO:0000313" key="9">
    <source>
        <dbReference type="Proteomes" id="UP000267096"/>
    </source>
</evidence>
<evidence type="ECO:0000259" key="7">
    <source>
        <dbReference type="Pfam" id="PF16741"/>
    </source>
</evidence>
<name>A0A158PPR7_ANISI</name>
<dbReference type="AlphaFoldDB" id="A0A158PPR7"/>
<keyword evidence="4" id="KW-0507">mRNA processing</keyword>
<dbReference type="GO" id="GO:0000932">
    <property type="term" value="C:P-body"/>
    <property type="evidence" value="ECO:0007669"/>
    <property type="project" value="TreeGrafter"/>
</dbReference>
<dbReference type="InterPro" id="IPR010334">
    <property type="entry name" value="Dcp1"/>
</dbReference>
<accession>A0A158PPR7</accession>
<reference evidence="10" key="1">
    <citation type="submission" date="2016-04" db="UniProtKB">
        <authorList>
            <consortium name="WormBaseParasite"/>
        </authorList>
    </citation>
    <scope>IDENTIFICATION</scope>
</reference>
<dbReference type="InterPro" id="IPR031953">
    <property type="entry name" value="mRNA_decap_C"/>
</dbReference>
<keyword evidence="9" id="KW-1185">Reference proteome</keyword>
<dbReference type="GO" id="GO:0000184">
    <property type="term" value="P:nuclear-transcribed mRNA catabolic process, nonsense-mediated decay"/>
    <property type="evidence" value="ECO:0007669"/>
    <property type="project" value="UniProtKB-KW"/>
</dbReference>
<dbReference type="Pfam" id="PF16741">
    <property type="entry name" value="mRNA_decap_C"/>
    <property type="match status" value="1"/>
</dbReference>
<dbReference type="CDD" id="cd09804">
    <property type="entry name" value="Dcp1"/>
    <property type="match status" value="1"/>
</dbReference>
<dbReference type="GO" id="GO:0008047">
    <property type="term" value="F:enzyme activator activity"/>
    <property type="evidence" value="ECO:0007669"/>
    <property type="project" value="InterPro"/>
</dbReference>
<evidence type="ECO:0000256" key="6">
    <source>
        <dbReference type="SAM" id="MobiDB-lite"/>
    </source>
</evidence>
<proteinExistence type="inferred from homology"/>
<dbReference type="PANTHER" id="PTHR16290">
    <property type="entry name" value="TRANSCRIPTION FACTOR SMIF DECAPPING ENZYME DCP1"/>
    <property type="match status" value="1"/>
</dbReference>
<keyword evidence="3" id="KW-0963">Cytoplasm</keyword>
<evidence type="ECO:0000256" key="1">
    <source>
        <dbReference type="ARBA" id="ARBA00004496"/>
    </source>
</evidence>
<dbReference type="EMBL" id="UYRR01031910">
    <property type="protein sequence ID" value="VDK53244.1"/>
    <property type="molecule type" value="Genomic_DNA"/>
</dbReference>
<evidence type="ECO:0000313" key="10">
    <source>
        <dbReference type="WBParaSite" id="ASIM_0001534201-mRNA-1"/>
    </source>
</evidence>
<dbReference type="Gene3D" id="6.10.140.2030">
    <property type="match status" value="1"/>
</dbReference>
<dbReference type="GO" id="GO:0000290">
    <property type="term" value="P:deadenylation-dependent decapping of nuclear-transcribed mRNA"/>
    <property type="evidence" value="ECO:0007669"/>
    <property type="project" value="InterPro"/>
</dbReference>
<dbReference type="SUPFAM" id="SSF50729">
    <property type="entry name" value="PH domain-like"/>
    <property type="match status" value="1"/>
</dbReference>
<dbReference type="WBParaSite" id="ASIM_0001534201-mRNA-1">
    <property type="protein sequence ID" value="ASIM_0001534201-mRNA-1"/>
    <property type="gene ID" value="ASIM_0001534201"/>
</dbReference>
<dbReference type="GO" id="GO:0006397">
    <property type="term" value="P:mRNA processing"/>
    <property type="evidence" value="ECO:0007669"/>
    <property type="project" value="UniProtKB-KW"/>
</dbReference>